<keyword evidence="8 12" id="KW-0067">ATP-binding</keyword>
<keyword evidence="7" id="KW-0418">Kinase</keyword>
<evidence type="ECO:0000256" key="11">
    <source>
        <dbReference type="ARBA" id="ARBA00047430"/>
    </source>
</evidence>
<dbReference type="Pfam" id="PF00069">
    <property type="entry name" value="Pkinase"/>
    <property type="match status" value="1"/>
</dbReference>
<dbReference type="SMART" id="SM00220">
    <property type="entry name" value="S_TKc"/>
    <property type="match status" value="1"/>
</dbReference>
<evidence type="ECO:0000256" key="1">
    <source>
        <dbReference type="ARBA" id="ARBA00004496"/>
    </source>
</evidence>
<keyword evidence="3" id="KW-0963">Cytoplasm</keyword>
<feature type="binding site" evidence="12">
    <location>
        <position position="190"/>
    </location>
    <ligand>
        <name>ATP</name>
        <dbReference type="ChEBI" id="CHEBI:30616"/>
    </ligand>
</feature>
<dbReference type="GO" id="GO:0035556">
    <property type="term" value="P:intracellular signal transduction"/>
    <property type="evidence" value="ECO:0007669"/>
    <property type="project" value="TreeGrafter"/>
</dbReference>
<protein>
    <recommendedName>
        <fullName evidence="2">calcium/calmodulin-dependent protein kinase</fullName>
        <ecNumber evidence="2">2.7.11.17</ecNumber>
    </recommendedName>
</protein>
<name>A0A1B6D1P5_9HEMI</name>
<dbReference type="PROSITE" id="PS00108">
    <property type="entry name" value="PROTEIN_KINASE_ST"/>
    <property type="match status" value="1"/>
</dbReference>
<keyword evidence="9" id="KW-0112">Calmodulin-binding</keyword>
<dbReference type="GO" id="GO:0005634">
    <property type="term" value="C:nucleus"/>
    <property type="evidence" value="ECO:0007669"/>
    <property type="project" value="UniProtKB-ARBA"/>
</dbReference>
<comment type="catalytic activity">
    <reaction evidence="10">
        <text>L-threonyl-[protein] + ATP = O-phospho-L-threonyl-[protein] + ADP + H(+)</text>
        <dbReference type="Rhea" id="RHEA:46608"/>
        <dbReference type="Rhea" id="RHEA-COMP:11060"/>
        <dbReference type="Rhea" id="RHEA-COMP:11605"/>
        <dbReference type="ChEBI" id="CHEBI:15378"/>
        <dbReference type="ChEBI" id="CHEBI:30013"/>
        <dbReference type="ChEBI" id="CHEBI:30616"/>
        <dbReference type="ChEBI" id="CHEBI:61977"/>
        <dbReference type="ChEBI" id="CHEBI:456216"/>
        <dbReference type="EC" id="2.7.11.17"/>
    </reaction>
</comment>
<accession>A0A1B6D1P5</accession>
<comment type="catalytic activity">
    <reaction evidence="11">
        <text>L-seryl-[protein] + ATP = O-phospho-L-seryl-[protein] + ADP + H(+)</text>
        <dbReference type="Rhea" id="RHEA:17989"/>
        <dbReference type="Rhea" id="RHEA-COMP:9863"/>
        <dbReference type="Rhea" id="RHEA-COMP:11604"/>
        <dbReference type="ChEBI" id="CHEBI:15378"/>
        <dbReference type="ChEBI" id="CHEBI:29999"/>
        <dbReference type="ChEBI" id="CHEBI:30616"/>
        <dbReference type="ChEBI" id="CHEBI:83421"/>
        <dbReference type="ChEBI" id="CHEBI:456216"/>
        <dbReference type="EC" id="2.7.11.17"/>
    </reaction>
</comment>
<dbReference type="SUPFAM" id="SSF56112">
    <property type="entry name" value="Protein kinase-like (PK-like)"/>
    <property type="match status" value="1"/>
</dbReference>
<evidence type="ECO:0000256" key="4">
    <source>
        <dbReference type="ARBA" id="ARBA00022527"/>
    </source>
</evidence>
<feature type="compositionally biased region" description="Polar residues" evidence="13">
    <location>
        <begin position="72"/>
        <end position="91"/>
    </location>
</feature>
<feature type="region of interest" description="Disordered" evidence="13">
    <location>
        <begin position="54"/>
        <end position="146"/>
    </location>
</feature>
<dbReference type="InterPro" id="IPR000719">
    <property type="entry name" value="Prot_kinase_dom"/>
</dbReference>
<evidence type="ECO:0000256" key="2">
    <source>
        <dbReference type="ARBA" id="ARBA00012434"/>
    </source>
</evidence>
<keyword evidence="6 12" id="KW-0547">Nucleotide-binding</keyword>
<dbReference type="GO" id="GO:0004683">
    <property type="term" value="F:calcium/calmodulin-dependent protein kinase activity"/>
    <property type="evidence" value="ECO:0007669"/>
    <property type="project" value="UniProtKB-EC"/>
</dbReference>
<evidence type="ECO:0000256" key="6">
    <source>
        <dbReference type="ARBA" id="ARBA00022741"/>
    </source>
</evidence>
<dbReference type="Gene3D" id="3.30.200.20">
    <property type="entry name" value="Phosphorylase Kinase, domain 1"/>
    <property type="match status" value="1"/>
</dbReference>
<dbReference type="FunFam" id="3.30.200.20:FF:000429">
    <property type="entry name" value="Calcium/calmodulin-dependent protein kinase kinase"/>
    <property type="match status" value="1"/>
</dbReference>
<evidence type="ECO:0000256" key="10">
    <source>
        <dbReference type="ARBA" id="ARBA00047307"/>
    </source>
</evidence>
<dbReference type="FunFam" id="1.10.510.10:FF:000571">
    <property type="entry name" value="Maternal embryonic leucine zipper kinase"/>
    <property type="match status" value="1"/>
</dbReference>
<reference evidence="15" key="1">
    <citation type="submission" date="2015-12" db="EMBL/GenBank/DDBJ databases">
        <title>De novo transcriptome assembly of four potential Pierce s Disease insect vectors from Arizona vineyards.</title>
        <authorList>
            <person name="Tassone E.E."/>
        </authorList>
    </citation>
    <scope>NUCLEOTIDE SEQUENCE</scope>
</reference>
<dbReference type="InterPro" id="IPR008271">
    <property type="entry name" value="Ser/Thr_kinase_AS"/>
</dbReference>
<evidence type="ECO:0000313" key="15">
    <source>
        <dbReference type="EMBL" id="JAS19600.1"/>
    </source>
</evidence>
<dbReference type="PANTHER" id="PTHR24346:SF77">
    <property type="entry name" value="SERINE THREONINE PROTEIN KINASE"/>
    <property type="match status" value="1"/>
</dbReference>
<evidence type="ECO:0000256" key="7">
    <source>
        <dbReference type="ARBA" id="ARBA00022777"/>
    </source>
</evidence>
<organism evidence="15">
    <name type="scientific">Clastoptera arizonana</name>
    <name type="common">Arizona spittle bug</name>
    <dbReference type="NCBI Taxonomy" id="38151"/>
    <lineage>
        <taxon>Eukaryota</taxon>
        <taxon>Metazoa</taxon>
        <taxon>Ecdysozoa</taxon>
        <taxon>Arthropoda</taxon>
        <taxon>Hexapoda</taxon>
        <taxon>Insecta</taxon>
        <taxon>Pterygota</taxon>
        <taxon>Neoptera</taxon>
        <taxon>Paraneoptera</taxon>
        <taxon>Hemiptera</taxon>
        <taxon>Auchenorrhyncha</taxon>
        <taxon>Cercopoidea</taxon>
        <taxon>Clastopteridae</taxon>
        <taxon>Clastoptera</taxon>
    </lineage>
</organism>
<keyword evidence="5" id="KW-0808">Transferase</keyword>
<evidence type="ECO:0000256" key="3">
    <source>
        <dbReference type="ARBA" id="ARBA00022490"/>
    </source>
</evidence>
<dbReference type="GO" id="GO:0005737">
    <property type="term" value="C:cytoplasm"/>
    <property type="evidence" value="ECO:0007669"/>
    <property type="project" value="UniProtKB-SubCell"/>
</dbReference>
<dbReference type="GO" id="GO:0005516">
    <property type="term" value="F:calmodulin binding"/>
    <property type="evidence" value="ECO:0007669"/>
    <property type="project" value="UniProtKB-KW"/>
</dbReference>
<dbReference type="PROSITE" id="PS00107">
    <property type="entry name" value="PROTEIN_KINASE_ATP"/>
    <property type="match status" value="1"/>
</dbReference>
<dbReference type="EMBL" id="GEDC01017698">
    <property type="protein sequence ID" value="JAS19600.1"/>
    <property type="molecule type" value="Transcribed_RNA"/>
</dbReference>
<evidence type="ECO:0000256" key="5">
    <source>
        <dbReference type="ARBA" id="ARBA00022679"/>
    </source>
</evidence>
<dbReference type="PROSITE" id="PS50011">
    <property type="entry name" value="PROTEIN_KINASE_DOM"/>
    <property type="match status" value="1"/>
</dbReference>
<evidence type="ECO:0000259" key="14">
    <source>
        <dbReference type="PROSITE" id="PS50011"/>
    </source>
</evidence>
<evidence type="ECO:0000256" key="13">
    <source>
        <dbReference type="SAM" id="MobiDB-lite"/>
    </source>
</evidence>
<proteinExistence type="predicted"/>
<gene>
    <name evidence="15" type="ORF">g.15618</name>
</gene>
<dbReference type="PANTHER" id="PTHR24346">
    <property type="entry name" value="MAP/MICROTUBULE AFFINITY-REGULATING KINASE"/>
    <property type="match status" value="1"/>
</dbReference>
<evidence type="ECO:0000256" key="12">
    <source>
        <dbReference type="PROSITE-ProRule" id="PRU10141"/>
    </source>
</evidence>
<dbReference type="AlphaFoldDB" id="A0A1B6D1P5"/>
<comment type="subcellular location">
    <subcellularLocation>
        <location evidence="1">Cytoplasm</location>
    </subcellularLocation>
</comment>
<dbReference type="GO" id="GO:0005524">
    <property type="term" value="F:ATP binding"/>
    <property type="evidence" value="ECO:0007669"/>
    <property type="project" value="UniProtKB-UniRule"/>
</dbReference>
<dbReference type="Gene3D" id="1.10.510.10">
    <property type="entry name" value="Transferase(Phosphotransferase) domain 1"/>
    <property type="match status" value="1"/>
</dbReference>
<sequence length="539" mass="59643">MATVEAPSTCLWGDSSSTNIVTSSTSCRRGGRHPKIGEIQKCPAVIDDSSLADQIPHHNASSSLPGSKPEAETTTGKNILSRTANLSLKQNQRTHDSADGEDYDSRTSLPLGVSQTQRPIYPNVPFSPYSSPRSVRRRKPLKESRRVSIDKSGSYLQLNQYSLIDSIGQGSYGLVKLAYNEEDDTHYAMKILSKKKLLKKAGCFGRTVPNRKNTNPLDRVYREIAVLKKLDHPNVVKLIEVLDDPTEDHLYLVFELLEHGEVMQLPTDKPLTEAQAWGYFRDVILGLEYLHFQRIIHRDIKPSNLLLGEDGRVQIADLGVCNEFSGRDATLCNTAGTPAFTAPEAISNNANFSGKAADIWSLGITLFAFLYGQVPFTANTVPALYTVVQTQPLVFPTAPVVSSQVSDLISKMLQKNPTDRISLEEIKDHPWVTSDGTKPLPSTEDNCQLVEVTEEDVRQVVTSIPKLNTLILIKTMLKKHSFQNPFSVESSSSHKFQRNGRSHSAPDSYEWQGQRAISSEATLPALQETLAASSNQEKL</sequence>
<evidence type="ECO:0000256" key="9">
    <source>
        <dbReference type="ARBA" id="ARBA00022860"/>
    </source>
</evidence>
<dbReference type="InterPro" id="IPR011009">
    <property type="entry name" value="Kinase-like_dom_sf"/>
</dbReference>
<evidence type="ECO:0000256" key="8">
    <source>
        <dbReference type="ARBA" id="ARBA00022840"/>
    </source>
</evidence>
<dbReference type="EC" id="2.7.11.17" evidence="2"/>
<keyword evidence="4" id="KW-0723">Serine/threonine-protein kinase</keyword>
<feature type="domain" description="Protein kinase" evidence="14">
    <location>
        <begin position="161"/>
        <end position="432"/>
    </location>
</feature>
<feature type="region of interest" description="Disordered" evidence="13">
    <location>
        <begin position="488"/>
        <end position="516"/>
    </location>
</feature>
<dbReference type="InterPro" id="IPR017441">
    <property type="entry name" value="Protein_kinase_ATP_BS"/>
</dbReference>